<dbReference type="SUPFAM" id="SSF53474">
    <property type="entry name" value="alpha/beta-Hydrolases"/>
    <property type="match status" value="2"/>
</dbReference>
<evidence type="ECO:0000313" key="1">
    <source>
        <dbReference type="EMBL" id="NYE18467.1"/>
    </source>
</evidence>
<comment type="caution">
    <text evidence="1">The sequence shown here is derived from an EMBL/GenBank/DDBJ whole genome shotgun (WGS) entry which is preliminary data.</text>
</comment>
<protein>
    <recommendedName>
        <fullName evidence="3">Alpha/beta hydrolase</fullName>
    </recommendedName>
</protein>
<dbReference type="EMBL" id="JACCBV010000001">
    <property type="protein sequence ID" value="NYE18467.1"/>
    <property type="molecule type" value="Genomic_DNA"/>
</dbReference>
<evidence type="ECO:0008006" key="3">
    <source>
        <dbReference type="Google" id="ProtNLM"/>
    </source>
</evidence>
<organism evidence="1 2">
    <name type="scientific">Microbacterium immunditiarum</name>
    <dbReference type="NCBI Taxonomy" id="337480"/>
    <lineage>
        <taxon>Bacteria</taxon>
        <taxon>Bacillati</taxon>
        <taxon>Actinomycetota</taxon>
        <taxon>Actinomycetes</taxon>
        <taxon>Micrococcales</taxon>
        <taxon>Microbacteriaceae</taxon>
        <taxon>Microbacterium</taxon>
    </lineage>
</organism>
<sequence length="464" mass="48185">MGDELEIRSGGAVAVDSDTLRHAAARITATNAELEELGGRLSYVQHILWAHRVRAGEAADSAALVFARLADARRHADELAAKLESAAAVYELVELNVRHAAALLVGDTPALARIDAQRDQLMSEWPDAMEGARGLELDRAVMWPSELARQSTLFGFTVGEEVSERGAMIGGVAAGLPTLALAAAAGLSRAGLIEKGDRLTGGPAAVAISRVRPGASANTAPTSLANAAQRIPNGDGSSRVRVEKYTMPDGRREFAVYVAGMQSQAFGRYEAWDNASNTELYTGRESASYTATVEALAAAGARPGDTVHAFGFSQGAMISSHLAVEAEYDVQTLVTYGSPVEADAGPGTLSVGIRHRDDPVTALAGGGHMAPVGASGSVVVERVYDPAVEYDDALLPAHRLTAYAETAALTDASDDPRLAGVREVFARLGGAADVEVSEFGARRIVDELPSGQPPGSISSSSGAG</sequence>
<dbReference type="Gene3D" id="3.40.50.1820">
    <property type="entry name" value="alpha/beta hydrolase"/>
    <property type="match status" value="1"/>
</dbReference>
<reference evidence="1 2" key="1">
    <citation type="submission" date="2020-07" db="EMBL/GenBank/DDBJ databases">
        <title>Sequencing the genomes of 1000 actinobacteria strains.</title>
        <authorList>
            <person name="Klenk H.-P."/>
        </authorList>
    </citation>
    <scope>NUCLEOTIDE SEQUENCE [LARGE SCALE GENOMIC DNA]</scope>
    <source>
        <strain evidence="1 2">DSM 24662</strain>
    </source>
</reference>
<dbReference type="Proteomes" id="UP000576969">
    <property type="component" value="Unassembled WGS sequence"/>
</dbReference>
<proteinExistence type="predicted"/>
<dbReference type="AlphaFoldDB" id="A0A7Y9GL20"/>
<evidence type="ECO:0000313" key="2">
    <source>
        <dbReference type="Proteomes" id="UP000576969"/>
    </source>
</evidence>
<dbReference type="InterPro" id="IPR029058">
    <property type="entry name" value="AB_hydrolase_fold"/>
</dbReference>
<keyword evidence="2" id="KW-1185">Reference proteome</keyword>
<name>A0A7Y9GL20_9MICO</name>
<accession>A0A7Y9GL20</accession>
<gene>
    <name evidence="1" type="ORF">BJ991_000495</name>
</gene>
<dbReference type="RefSeq" id="WP_179487148.1">
    <property type="nucleotide sequence ID" value="NZ_JACCBV010000001.1"/>
</dbReference>